<accession>A0ABX4ELU0</accession>
<protein>
    <submittedName>
        <fullName evidence="1">Uncharacterized protein</fullName>
    </submittedName>
</protein>
<gene>
    <name evidence="1" type="ORF">CBF53_10150</name>
</gene>
<proteinExistence type="predicted"/>
<comment type="caution">
    <text evidence="1">The sequence shown here is derived from an EMBL/GenBank/DDBJ whole genome shotgun (WGS) entry which is preliminary data.</text>
</comment>
<dbReference type="EMBL" id="NGNV01000063">
    <property type="protein sequence ID" value="OYR86810.1"/>
    <property type="molecule type" value="Genomic_DNA"/>
</dbReference>
<sequence length="72" mass="8541">MDSCGFSIRGTIKNVEHKYIDEIFEKNDYLNEIYADDIEGAKEDLRVLEITPKEAAYLDHRTHPIFTRKFEF</sequence>
<organism evidence="1 2">
    <name type="scientific">Lactobacillus taiwanensis</name>
    <dbReference type="NCBI Taxonomy" id="508451"/>
    <lineage>
        <taxon>Bacteria</taxon>
        <taxon>Bacillati</taxon>
        <taxon>Bacillota</taxon>
        <taxon>Bacilli</taxon>
        <taxon>Lactobacillales</taxon>
        <taxon>Lactobacillaceae</taxon>
        <taxon>Lactobacillus</taxon>
    </lineage>
</organism>
<evidence type="ECO:0000313" key="2">
    <source>
        <dbReference type="Proteomes" id="UP000216316"/>
    </source>
</evidence>
<dbReference type="InterPro" id="IPR012349">
    <property type="entry name" value="Split_barrel_FMN-bd"/>
</dbReference>
<dbReference type="Gene3D" id="2.30.110.10">
    <property type="entry name" value="Electron Transport, Fmn-binding Protein, Chain A"/>
    <property type="match status" value="1"/>
</dbReference>
<dbReference type="Proteomes" id="UP000216316">
    <property type="component" value="Unassembled WGS sequence"/>
</dbReference>
<keyword evidence="2" id="KW-1185">Reference proteome</keyword>
<evidence type="ECO:0000313" key="1">
    <source>
        <dbReference type="EMBL" id="OYR86810.1"/>
    </source>
</evidence>
<name>A0ABX4ELU0_9LACO</name>
<reference evidence="1 2" key="1">
    <citation type="submission" date="2017-05" db="EMBL/GenBank/DDBJ databases">
        <authorList>
            <person name="Lin X.B."/>
            <person name="Stothard P."/>
            <person name="Tasseva G."/>
            <person name="Walter J."/>
        </authorList>
    </citation>
    <scope>NUCLEOTIDE SEQUENCE [LARGE SCALE GENOMIC DNA]</scope>
    <source>
        <strain evidence="1 2">609u</strain>
    </source>
</reference>
<dbReference type="RefSeq" id="WP_094521832.1">
    <property type="nucleotide sequence ID" value="NZ_CAPOHJ010000009.1"/>
</dbReference>
<reference evidence="1 2" key="2">
    <citation type="submission" date="2017-09" db="EMBL/GenBank/DDBJ databases">
        <title>Tripartite evolution among Lactobacillus johnsonii, Lactobacillus taiwanensis, Lactobacillus reuteri and their rodent host.</title>
        <authorList>
            <person name="Wang T."/>
            <person name="Knowles S."/>
            <person name="Cheng C."/>
        </authorList>
    </citation>
    <scope>NUCLEOTIDE SEQUENCE [LARGE SCALE GENOMIC DNA]</scope>
    <source>
        <strain evidence="1 2">609u</strain>
    </source>
</reference>